<dbReference type="AlphaFoldDB" id="A0A256GA68"/>
<gene>
    <name evidence="1" type="ORF">CES86_5156</name>
</gene>
<dbReference type="Proteomes" id="UP000216363">
    <property type="component" value="Unassembled WGS sequence"/>
</dbReference>
<evidence type="ECO:0000313" key="1">
    <source>
        <dbReference type="EMBL" id="OYR24012.1"/>
    </source>
</evidence>
<comment type="caution">
    <text evidence="1">The sequence shown here is derived from an EMBL/GenBank/DDBJ whole genome shotgun (WGS) entry which is preliminary data.</text>
</comment>
<reference evidence="1 2" key="1">
    <citation type="submission" date="2017-07" db="EMBL/GenBank/DDBJ databases">
        <title>Draft genome of Ochrobactrum lupini type strain LUP21.</title>
        <authorList>
            <person name="Krzyzanowska D.M."/>
            <person name="Jafra S."/>
        </authorList>
    </citation>
    <scope>NUCLEOTIDE SEQUENCE [LARGE SCALE GENOMIC DNA]</scope>
    <source>
        <strain evidence="1 2">LUP21</strain>
    </source>
</reference>
<evidence type="ECO:0000313" key="2">
    <source>
        <dbReference type="Proteomes" id="UP000216363"/>
    </source>
</evidence>
<sequence length="38" mass="4292">MLWRVFGNKLFSVTGLSHMHAMQRPEDSAASHLHAWAA</sequence>
<name>A0A256GA68_9HYPH</name>
<proteinExistence type="predicted"/>
<dbReference type="EMBL" id="NNRN01000064">
    <property type="protein sequence ID" value="OYR24012.1"/>
    <property type="molecule type" value="Genomic_DNA"/>
</dbReference>
<organism evidence="1 2">
    <name type="scientific">Brucella lupini</name>
    <dbReference type="NCBI Taxonomy" id="255457"/>
    <lineage>
        <taxon>Bacteria</taxon>
        <taxon>Pseudomonadati</taxon>
        <taxon>Pseudomonadota</taxon>
        <taxon>Alphaproteobacteria</taxon>
        <taxon>Hyphomicrobiales</taxon>
        <taxon>Brucellaceae</taxon>
        <taxon>Brucella/Ochrobactrum group</taxon>
        <taxon>Brucella</taxon>
    </lineage>
</organism>
<protein>
    <submittedName>
        <fullName evidence="1">Uncharacterized protein</fullName>
    </submittedName>
</protein>
<accession>A0A256GA68</accession>